<dbReference type="EMBL" id="QICB01000002">
    <property type="protein sequence ID" value="RNL20548.1"/>
    <property type="molecule type" value="Genomic_DNA"/>
</dbReference>
<dbReference type="PANTHER" id="PTHR34227:SF1">
    <property type="entry name" value="DIMETHYL SULFOXIDE REDUCTASE CHAPERONE-RELATED"/>
    <property type="match status" value="1"/>
</dbReference>
<dbReference type="InterPro" id="IPR020945">
    <property type="entry name" value="DMSO/NO3_reduct_chaperone"/>
</dbReference>
<dbReference type="Proteomes" id="UP000267368">
    <property type="component" value="Unassembled WGS sequence"/>
</dbReference>
<dbReference type="Pfam" id="PF02613">
    <property type="entry name" value="Nitrate_red_del"/>
    <property type="match status" value="1"/>
</dbReference>
<name>A0A3N0AFG6_9ACTN</name>
<protein>
    <recommendedName>
        <fullName evidence="4">Molecular chaperone TorD</fullName>
    </recommendedName>
</protein>
<evidence type="ECO:0000313" key="2">
    <source>
        <dbReference type="EMBL" id="RNL20548.1"/>
    </source>
</evidence>
<dbReference type="PANTHER" id="PTHR34227">
    <property type="entry name" value="CHAPERONE PROTEIN YCDY"/>
    <property type="match status" value="1"/>
</dbReference>
<accession>A0A3N0AFG6</accession>
<sequence>MTKPSSEILMACQTMCAFGSSLLYEGPDREKLTALAQASDLLRESPFVALGDGTALRMADALRSAASDEAAFDAFYRDLRQDYAFLFYMVSVSKASPFESVYRTDDATMFGPTTLEVRHEYERFGLKLSASDSQPDDHLGIELAFLAELFARAEAADEARAATFLDAAWGFMHEHVLAFSHTYLEQAAQAARTAFYRDAARLIDAAIDETAAVLDAWRGHNR</sequence>
<keyword evidence="3" id="KW-1185">Reference proteome</keyword>
<evidence type="ECO:0008006" key="4">
    <source>
        <dbReference type="Google" id="ProtNLM"/>
    </source>
</evidence>
<dbReference type="SUPFAM" id="SSF89155">
    <property type="entry name" value="TorD-like"/>
    <property type="match status" value="1"/>
</dbReference>
<comment type="caution">
    <text evidence="2">The sequence shown here is derived from an EMBL/GenBank/DDBJ whole genome shotgun (WGS) entry which is preliminary data.</text>
</comment>
<dbReference type="AlphaFoldDB" id="A0A3N0AFG6"/>
<dbReference type="InterPro" id="IPR036411">
    <property type="entry name" value="TorD-like_sf"/>
</dbReference>
<evidence type="ECO:0000256" key="1">
    <source>
        <dbReference type="ARBA" id="ARBA00023186"/>
    </source>
</evidence>
<dbReference type="InterPro" id="IPR050289">
    <property type="entry name" value="TorD/DmsD_chaperones"/>
</dbReference>
<dbReference type="OrthoDB" id="9795302at2"/>
<proteinExistence type="predicted"/>
<reference evidence="3" key="1">
    <citation type="submission" date="2018-05" db="EMBL/GenBank/DDBJ databases">
        <title>Genome Sequencing of selected type strains of the family Eggerthellaceae.</title>
        <authorList>
            <person name="Danylec N."/>
            <person name="Stoll D.A."/>
            <person name="Doetsch A."/>
            <person name="Huch M."/>
        </authorList>
    </citation>
    <scope>NUCLEOTIDE SEQUENCE [LARGE SCALE GENOMIC DNA]</scope>
    <source>
        <strain evidence="3">DSM 17537</strain>
    </source>
</reference>
<organism evidence="2 3">
    <name type="scientific">Slackia faecicanis</name>
    <dbReference type="NCBI Taxonomy" id="255723"/>
    <lineage>
        <taxon>Bacteria</taxon>
        <taxon>Bacillati</taxon>
        <taxon>Actinomycetota</taxon>
        <taxon>Coriobacteriia</taxon>
        <taxon>Eggerthellales</taxon>
        <taxon>Eggerthellaceae</taxon>
        <taxon>Slackia</taxon>
    </lineage>
</organism>
<dbReference type="RefSeq" id="WP_123197655.1">
    <property type="nucleotide sequence ID" value="NZ_QICB01000002.1"/>
</dbReference>
<dbReference type="Gene3D" id="1.10.3480.10">
    <property type="entry name" value="TorD-like"/>
    <property type="match status" value="1"/>
</dbReference>
<keyword evidence="1" id="KW-0143">Chaperone</keyword>
<evidence type="ECO:0000313" key="3">
    <source>
        <dbReference type="Proteomes" id="UP000267368"/>
    </source>
</evidence>
<gene>
    <name evidence="2" type="ORF">DMP07_02825</name>
</gene>